<dbReference type="EMBL" id="CAMXCT020001302">
    <property type="protein sequence ID" value="CAL1142155.1"/>
    <property type="molecule type" value="Genomic_DNA"/>
</dbReference>
<reference evidence="2" key="2">
    <citation type="submission" date="2024-04" db="EMBL/GenBank/DDBJ databases">
        <authorList>
            <person name="Chen Y."/>
            <person name="Shah S."/>
            <person name="Dougan E. K."/>
            <person name="Thang M."/>
            <person name="Chan C."/>
        </authorList>
    </citation>
    <scope>NUCLEOTIDE SEQUENCE [LARGE SCALE GENOMIC DNA]</scope>
</reference>
<proteinExistence type="predicted"/>
<comment type="caution">
    <text evidence="1">The sequence shown here is derived from an EMBL/GenBank/DDBJ whole genome shotgun (WGS) entry which is preliminary data.</text>
</comment>
<evidence type="ECO:0000313" key="2">
    <source>
        <dbReference type="EMBL" id="CAL1142155.1"/>
    </source>
</evidence>
<dbReference type="EMBL" id="CAMXCT030001302">
    <property type="protein sequence ID" value="CAL4776092.1"/>
    <property type="molecule type" value="Genomic_DNA"/>
</dbReference>
<dbReference type="Proteomes" id="UP001152797">
    <property type="component" value="Unassembled WGS sequence"/>
</dbReference>
<name>A0A9P1CC19_9DINO</name>
<protein>
    <submittedName>
        <fullName evidence="1">Uncharacterized protein</fullName>
    </submittedName>
</protein>
<reference evidence="1" key="1">
    <citation type="submission" date="2022-10" db="EMBL/GenBank/DDBJ databases">
        <authorList>
            <person name="Chen Y."/>
            <person name="Dougan E. K."/>
            <person name="Chan C."/>
            <person name="Rhodes N."/>
            <person name="Thang M."/>
        </authorList>
    </citation>
    <scope>NUCLEOTIDE SEQUENCE</scope>
</reference>
<accession>A0A9P1CC19</accession>
<keyword evidence="3" id="KW-1185">Reference proteome</keyword>
<gene>
    <name evidence="1" type="ORF">C1SCF055_LOCUS15905</name>
</gene>
<dbReference type="EMBL" id="CAMXCT010001302">
    <property type="protein sequence ID" value="CAI3988780.1"/>
    <property type="molecule type" value="Genomic_DNA"/>
</dbReference>
<organism evidence="1">
    <name type="scientific">Cladocopium goreaui</name>
    <dbReference type="NCBI Taxonomy" id="2562237"/>
    <lineage>
        <taxon>Eukaryota</taxon>
        <taxon>Sar</taxon>
        <taxon>Alveolata</taxon>
        <taxon>Dinophyceae</taxon>
        <taxon>Suessiales</taxon>
        <taxon>Symbiodiniaceae</taxon>
        <taxon>Cladocopium</taxon>
    </lineage>
</organism>
<evidence type="ECO:0000313" key="1">
    <source>
        <dbReference type="EMBL" id="CAI3988780.1"/>
    </source>
</evidence>
<evidence type="ECO:0000313" key="3">
    <source>
        <dbReference type="Proteomes" id="UP001152797"/>
    </source>
</evidence>
<dbReference type="AlphaFoldDB" id="A0A9P1CC19"/>
<dbReference type="OrthoDB" id="410149at2759"/>
<sequence>MASKEPLLDEERTVSFYGNSNSDGPKPAAEVVVRGWQKAKQVVALERMLLKWFPTGIRIKLDKAGKCPPSTMQVVINDNVVVSKKWDNFTLECDSGLWPTDRAKIRARMGEIFENAVVSAHEFPSEGDFSVKDPDEVNLDEPITWVAPTLTFICPWLQ</sequence>